<dbReference type="SUPFAM" id="SSF52540">
    <property type="entry name" value="P-loop containing nucleoside triphosphate hydrolases"/>
    <property type="match status" value="1"/>
</dbReference>
<gene>
    <name evidence="2" type="ORF">PVK37_26750</name>
</gene>
<dbReference type="EMBL" id="CP118615">
    <property type="protein sequence ID" value="WDZ84032.1"/>
    <property type="molecule type" value="Genomic_DNA"/>
</dbReference>
<evidence type="ECO:0000313" key="3">
    <source>
        <dbReference type="Proteomes" id="UP001219605"/>
    </source>
</evidence>
<dbReference type="PANTHER" id="PTHR46844">
    <property type="entry name" value="SLR5058 PROTEIN"/>
    <property type="match status" value="1"/>
</dbReference>
<reference evidence="2 3" key="1">
    <citation type="submission" date="2023-02" db="EMBL/GenBank/DDBJ databases">
        <authorList>
            <person name="Mo P."/>
        </authorList>
    </citation>
    <scope>NUCLEOTIDE SEQUENCE [LARGE SCALE GENOMIC DNA]</scope>
    <source>
        <strain evidence="2 3">HUAS 3</strain>
    </source>
</reference>
<dbReference type="Pfam" id="PF05729">
    <property type="entry name" value="NACHT"/>
    <property type="match status" value="1"/>
</dbReference>
<sequence>MDMATLGQLATKAAVNCSTVIGRKLLTRYQRNKIATEAAGILVAGNTERFIEHLNPQQLRRFRAFAESAQFDHLVRQAMISSLASTTDDTRSAIREQLRHGLRHHGEFAEADLLQATDVLHELVDAAVHAVRQTAASGTLDSGRAVAMAARVAAAGVLNSELLNRLKTLDEINQFAKAVRSATKAGNAKLRMTAHDLNRQVDYAQLYVTPVLRPAAASPLWVSSNSETFTLADGMNNAVRFVILGDPGAGKSTLAAKLAHDLAADKIGGLEGQVPILLVVRAHTQSLRTDHHTLLHYLEAACRRPGNVNPPPDALEYLLLNGRATVIIDGIDELGDSSYRQSFAQLVDGFAHRYPLARVIVTSRVIGYPDAPLDSDLFPTVDIAPFNDTQVNQYANRWFRLDATLDADQRRQLTEAFMRESEVARDLRVNPLVLSLLCGLYSTVHYIPRNKPEIYEKCAELLFETWDRSRGIEVTHRYGAHIRPAVQRLAWRLFTDPQGRQALPRAELITFLAEYMKTKRFEDPDEAAQAAADFLDFCAGRAWVLTDVGSDTLQPHYGFVHRTFLEFFAAAQLVKHQPDPEVVWGQLEPHLVDSTWDVVGQLAVQILDRHCDDGADRILRLVLARVGEVPSASLSHLAFAARCMENVAPDNATLRDVVTRVVALSCAVPAAERRRTQLELFPENDVPLSALLAVTAPDNATRIARAMADALEHHARVMPLSSSAGLLYYALLKNPIALNDGSGELIKRLVADDLSQRVVPETARYGTALFSDPPPMTWTNTASRSSTSSLTLPALVYCLFSLGS</sequence>
<feature type="domain" description="NACHT" evidence="1">
    <location>
        <begin position="239"/>
        <end position="364"/>
    </location>
</feature>
<keyword evidence="3" id="KW-1185">Reference proteome</keyword>
<name>A0ABY7ZMA6_9ACTN</name>
<dbReference type="PANTHER" id="PTHR46844:SF1">
    <property type="entry name" value="SLR5058 PROTEIN"/>
    <property type="match status" value="1"/>
</dbReference>
<organism evidence="2 3">
    <name type="scientific">Micromonospora cathayae</name>
    <dbReference type="NCBI Taxonomy" id="3028804"/>
    <lineage>
        <taxon>Bacteria</taxon>
        <taxon>Bacillati</taxon>
        <taxon>Actinomycetota</taxon>
        <taxon>Actinomycetes</taxon>
        <taxon>Micromonosporales</taxon>
        <taxon>Micromonosporaceae</taxon>
        <taxon>Micromonospora</taxon>
    </lineage>
</organism>
<dbReference type="PROSITE" id="PS50837">
    <property type="entry name" value="NACHT"/>
    <property type="match status" value="1"/>
</dbReference>
<dbReference type="Proteomes" id="UP001219605">
    <property type="component" value="Chromosome"/>
</dbReference>
<accession>A0ABY7ZMA6</accession>
<dbReference type="InterPro" id="IPR027417">
    <property type="entry name" value="P-loop_NTPase"/>
</dbReference>
<evidence type="ECO:0000313" key="2">
    <source>
        <dbReference type="EMBL" id="WDZ84032.1"/>
    </source>
</evidence>
<dbReference type="RefSeq" id="WP_275030589.1">
    <property type="nucleotide sequence ID" value="NZ_CP118615.1"/>
</dbReference>
<proteinExistence type="predicted"/>
<evidence type="ECO:0000259" key="1">
    <source>
        <dbReference type="PROSITE" id="PS50837"/>
    </source>
</evidence>
<dbReference type="Gene3D" id="3.40.50.300">
    <property type="entry name" value="P-loop containing nucleotide triphosphate hydrolases"/>
    <property type="match status" value="1"/>
</dbReference>
<protein>
    <submittedName>
        <fullName evidence="2">NACHT domain-containing protein</fullName>
    </submittedName>
</protein>
<dbReference type="InterPro" id="IPR007111">
    <property type="entry name" value="NACHT_NTPase"/>
</dbReference>